<reference evidence="2" key="2">
    <citation type="submission" date="2025-08" db="UniProtKB">
        <authorList>
            <consortium name="RefSeq"/>
        </authorList>
    </citation>
    <scope>IDENTIFICATION</scope>
    <source>
        <tissue evidence="2">Etiolated seedlings</tissue>
    </source>
</reference>
<keyword evidence="1" id="KW-1185">Reference proteome</keyword>
<proteinExistence type="predicted"/>
<dbReference type="KEGG" id="cam:101498559"/>
<dbReference type="InterPro" id="IPR004158">
    <property type="entry name" value="DUF247_pln"/>
</dbReference>
<dbReference type="PANTHER" id="PTHR31549">
    <property type="entry name" value="PROTEIN, PUTATIVE (DUF247)-RELATED-RELATED"/>
    <property type="match status" value="1"/>
</dbReference>
<gene>
    <name evidence="2" type="primary">LOC101498559</name>
</gene>
<protein>
    <submittedName>
        <fullName evidence="2">Uncharacterized protein LOC101498559</fullName>
    </submittedName>
</protein>
<reference evidence="1" key="1">
    <citation type="journal article" date="2013" name="Nat. Biotechnol.">
        <title>Draft genome sequence of chickpea (Cicer arietinum) provides a resource for trait improvement.</title>
        <authorList>
            <person name="Varshney R.K."/>
            <person name="Song C."/>
            <person name="Saxena R.K."/>
            <person name="Azam S."/>
            <person name="Yu S."/>
            <person name="Sharpe A.G."/>
            <person name="Cannon S."/>
            <person name="Baek J."/>
            <person name="Rosen B.D."/>
            <person name="Tar'an B."/>
            <person name="Millan T."/>
            <person name="Zhang X."/>
            <person name="Ramsay L.D."/>
            <person name="Iwata A."/>
            <person name="Wang Y."/>
            <person name="Nelson W."/>
            <person name="Farmer A.D."/>
            <person name="Gaur P.M."/>
            <person name="Soderlund C."/>
            <person name="Penmetsa R.V."/>
            <person name="Xu C."/>
            <person name="Bharti A.K."/>
            <person name="He W."/>
            <person name="Winter P."/>
            <person name="Zhao S."/>
            <person name="Hane J.K."/>
            <person name="Carrasquilla-Garcia N."/>
            <person name="Condie J.A."/>
            <person name="Upadhyaya H.D."/>
            <person name="Luo M.C."/>
            <person name="Thudi M."/>
            <person name="Gowda C.L."/>
            <person name="Singh N.P."/>
            <person name="Lichtenzveig J."/>
            <person name="Gali K.K."/>
            <person name="Rubio J."/>
            <person name="Nadarajan N."/>
            <person name="Dolezel J."/>
            <person name="Bansal K.C."/>
            <person name="Xu X."/>
            <person name="Edwards D."/>
            <person name="Zhang G."/>
            <person name="Kahl G."/>
            <person name="Gil J."/>
            <person name="Singh K.B."/>
            <person name="Datta S.K."/>
            <person name="Jackson S.A."/>
            <person name="Wang J."/>
            <person name="Cook D.R."/>
        </authorList>
    </citation>
    <scope>NUCLEOTIDE SEQUENCE [LARGE SCALE GENOMIC DNA]</scope>
    <source>
        <strain evidence="1">cv. CDC Frontier</strain>
    </source>
</reference>
<dbReference type="PANTHER" id="PTHR31549:SF225">
    <property type="entry name" value="DUF247 DOMAIN PROTEIN"/>
    <property type="match status" value="1"/>
</dbReference>
<organism evidence="1 2">
    <name type="scientific">Cicer arietinum</name>
    <name type="common">Chickpea</name>
    <name type="synonym">Garbanzo</name>
    <dbReference type="NCBI Taxonomy" id="3827"/>
    <lineage>
        <taxon>Eukaryota</taxon>
        <taxon>Viridiplantae</taxon>
        <taxon>Streptophyta</taxon>
        <taxon>Embryophyta</taxon>
        <taxon>Tracheophyta</taxon>
        <taxon>Spermatophyta</taxon>
        <taxon>Magnoliopsida</taxon>
        <taxon>eudicotyledons</taxon>
        <taxon>Gunneridae</taxon>
        <taxon>Pentapetalae</taxon>
        <taxon>rosids</taxon>
        <taxon>fabids</taxon>
        <taxon>Fabales</taxon>
        <taxon>Fabaceae</taxon>
        <taxon>Papilionoideae</taxon>
        <taxon>50 kb inversion clade</taxon>
        <taxon>NPAAA clade</taxon>
        <taxon>Hologalegina</taxon>
        <taxon>IRL clade</taxon>
        <taxon>Cicereae</taxon>
        <taxon>Cicer</taxon>
    </lineage>
</organism>
<dbReference type="AlphaFoldDB" id="A0A1S3EFX5"/>
<dbReference type="RefSeq" id="XP_012574274.1">
    <property type="nucleotide sequence ID" value="XM_012718820.1"/>
</dbReference>
<accession>A0A1S3EFX5</accession>
<name>A0A1S3EFX5_CICAR</name>
<evidence type="ECO:0000313" key="2">
    <source>
        <dbReference type="RefSeq" id="XP_012574274.1"/>
    </source>
</evidence>
<dbReference type="STRING" id="3827.A0A1S3EFX5"/>
<sequence length="369" mass="43582">MKSEFLMKDGLALMREARQRIYQNNNTSIHMIRRVPKFLHQSERFYNYCIPKMISFSPIHHDSENTKEGDHYKLLWVSLFVDSFAQKIYQDYHQAYKLLFQRIVDNMEELVNMFSKDVVEGYNINQLAWMLFVDGCALLHFMDNVDDQCPQALNLKVGQLMYMWKDIILLENQLPTKLLEILCKDWRDDLDMLFENYHSKGACKRIGMAVIHLDNHKPFHILDSSRLKYISPLRTILGSEKTKTMKDIFQIQEDDDEQKIYRSPYKSIRDLKRVGIRVVANTKNKSIRSNILFKSNWFSGELRLPIIEFNDVTPYFLRNLMAFELCSHVPYNYECCSFLTFIHSLVDNAEGVKELITAGVLQNLEVMKI</sequence>
<dbReference type="OrthoDB" id="1849062at2759"/>
<dbReference type="GeneID" id="101498559"/>
<evidence type="ECO:0000313" key="1">
    <source>
        <dbReference type="Proteomes" id="UP000087171"/>
    </source>
</evidence>
<dbReference type="Proteomes" id="UP000087171">
    <property type="component" value="Chromosome Ca7"/>
</dbReference>
<dbReference type="Pfam" id="PF03140">
    <property type="entry name" value="DUF247"/>
    <property type="match status" value="1"/>
</dbReference>